<gene>
    <name evidence="1" type="ORF">PB1_11609</name>
</gene>
<keyword evidence="2" id="KW-1185">Reference proteome</keyword>
<comment type="caution">
    <text evidence="1">The sequence shown here is derived from an EMBL/GenBank/DDBJ whole genome shotgun (WGS) entry which is preliminary data.</text>
</comment>
<proteinExistence type="predicted"/>
<protein>
    <submittedName>
        <fullName evidence="1">Uncharacterized protein</fullName>
    </submittedName>
</protein>
<dbReference type="OrthoDB" id="2680434at2"/>
<accession>I3DVD3</accession>
<dbReference type="PATRIC" id="fig|997296.3.peg.2443"/>
<dbReference type="AlphaFoldDB" id="I3DVD3"/>
<dbReference type="EMBL" id="AFEU01000003">
    <property type="protein sequence ID" value="EIJ78204.1"/>
    <property type="molecule type" value="Genomic_DNA"/>
</dbReference>
<sequence>MSYHEGFIISGEYDKEMKEFAIQKVKEFQTQSVVNQKQVNSLYRYLKSNIDKEEGQVVTLYDQMPVKLSQEEVKQIILDLEHIKSLF</sequence>
<organism evidence="1 2">
    <name type="scientific">Bacillus methanolicus PB1</name>
    <dbReference type="NCBI Taxonomy" id="997296"/>
    <lineage>
        <taxon>Bacteria</taxon>
        <taxon>Bacillati</taxon>
        <taxon>Bacillota</taxon>
        <taxon>Bacilli</taxon>
        <taxon>Bacillales</taxon>
        <taxon>Bacillaceae</taxon>
        <taxon>Bacillus</taxon>
    </lineage>
</organism>
<evidence type="ECO:0000313" key="2">
    <source>
        <dbReference type="Proteomes" id="UP000010523"/>
    </source>
</evidence>
<dbReference type="eggNOG" id="ENOG5033647">
    <property type="taxonomic scope" value="Bacteria"/>
</dbReference>
<name>I3DVD3_BACMT</name>
<reference evidence="1 2" key="1">
    <citation type="journal article" date="2012" name="Appl. Environ. Microbiol.">
        <title>Genome Sequence of Thermotolerant Bacillus methanolicus: Features and Regulation Related to Methylotrophy and Production of L-Lysine and L-Glutamate from Methanol.</title>
        <authorList>
            <person name="Heggeset T.M."/>
            <person name="Krog A."/>
            <person name="Balzer S."/>
            <person name="Wentzel A."/>
            <person name="Ellingsen T.E."/>
            <person name="Brautaset T."/>
        </authorList>
    </citation>
    <scope>NUCLEOTIDE SEQUENCE [LARGE SCALE GENOMIC DNA]</scope>
    <source>
        <strain evidence="1 2">PB1</strain>
    </source>
</reference>
<evidence type="ECO:0000313" key="1">
    <source>
        <dbReference type="EMBL" id="EIJ78204.1"/>
    </source>
</evidence>
<dbReference type="Proteomes" id="UP000010523">
    <property type="component" value="Unassembled WGS sequence"/>
</dbReference>